<protein>
    <submittedName>
        <fullName evidence="2">BQ5605_C033g11153 protein</fullName>
    </submittedName>
</protein>
<name>A0A2X0PH70_9BASI</name>
<gene>
    <name evidence="2" type="primary">BQ5605_C033g11153</name>
    <name evidence="2" type="ORF">BQ5605_C033G11153</name>
</gene>
<dbReference type="AlphaFoldDB" id="A0A2X0PH70"/>
<keyword evidence="3" id="KW-1185">Reference proteome</keyword>
<organism evidence="2 3">
    <name type="scientific">Microbotryum silenes-dioicae</name>
    <dbReference type="NCBI Taxonomy" id="796604"/>
    <lineage>
        <taxon>Eukaryota</taxon>
        <taxon>Fungi</taxon>
        <taxon>Dikarya</taxon>
        <taxon>Basidiomycota</taxon>
        <taxon>Pucciniomycotina</taxon>
        <taxon>Microbotryomycetes</taxon>
        <taxon>Microbotryales</taxon>
        <taxon>Microbotryaceae</taxon>
        <taxon>Microbotryum</taxon>
    </lineage>
</organism>
<feature type="region of interest" description="Disordered" evidence="1">
    <location>
        <begin position="1"/>
        <end position="94"/>
    </location>
</feature>
<sequence>MFSRRTAILTGGFEGTAAGDSAYSTPPSSPPPSRGGSESTSRPGSTTTTPLSNLSNSRDSPSSRRDRDWVPSFVSPSPDSPLVTSTALPTPSSRRQTFAELLPTAPGVGMMRRGSSVMEYHNGLSLLNSPSSRRSSTNATLGSNDVLPICWQGLEPSRGLGTGSSIVSSEPGLVGISSTSTASLLQHRKAGGELDIDGEDSGRRLSRSPPAASSFNMEFSDSTKGMGASSVGMQKLPSLTSVMHNTLDRTNGTSSSFLKVGLSNLPRKRSSLKGLEPPTILSLRQRHPKRSFIRLGGLCFCAFMSIYIGRHILQHVLPSKTASKQRSWMPSIPQPMTLFDTFETVPYPIKSHPRTPREDEYVYTTFVDYLTTRLGSHFSYATSARRKRPSHLWLTTATNESVRISTPHLDGFVRALGEGGDSATSKDIEGEEADSFARRMSVTLCRDQGCVKYCRDHPRMFCWGGMVPEGQDERKVKLRAIVETLGSGRRLFFVDSDVFFRTDPVPHMGPLADYDMQITDTWKTGALQAGFIFFNPTKHVISLVQRLLDLSRGPDEEDYIWRTTNLLLDPSGARRDTAHVAPPHSPGEDEKLFAERTGAVDDAVESLYGQAEFESGWGGGIDVKVLERKKFRTSTGRLARMEWEREKDEQAVYFHCICCGDLASQSYMAGSLGYHSPTVVYPSLEDDLYAQSKRLHGHHHVVLPSSIASPLSSSPNGPVSFPQVLRAPHLIGNRTTVQFVMGLLLQAAHDSGRTFVPPLKGTIVSSSELATTHQSPLSTTERYIWRIFPTSYWASHPSHVPGHQVLLTEPHYVSHAIEHLGRTHSSSEAGMMALAELSEVLWLDFRTMGSYEEMIRVLTRPYFSTTRVVNVEFVEWVQGKEYWDLRDEFKEVEMCEMVEEEGEGCRDICPRKVEVGEVVGSGF</sequence>
<evidence type="ECO:0000313" key="3">
    <source>
        <dbReference type="Proteomes" id="UP000249464"/>
    </source>
</evidence>
<reference evidence="2 3" key="1">
    <citation type="submission" date="2016-11" db="EMBL/GenBank/DDBJ databases">
        <authorList>
            <person name="Jaros S."/>
            <person name="Januszkiewicz K."/>
            <person name="Wedrychowicz H."/>
        </authorList>
    </citation>
    <scope>NUCLEOTIDE SEQUENCE [LARGE SCALE GENOMIC DNA]</scope>
</reference>
<evidence type="ECO:0000313" key="2">
    <source>
        <dbReference type="EMBL" id="SGZ01554.1"/>
    </source>
</evidence>
<feature type="compositionally biased region" description="Low complexity" evidence="1">
    <location>
        <begin position="70"/>
        <end position="83"/>
    </location>
</feature>
<feature type="compositionally biased region" description="Polar residues" evidence="1">
    <location>
        <begin position="84"/>
        <end position="94"/>
    </location>
</feature>
<evidence type="ECO:0000256" key="1">
    <source>
        <dbReference type="SAM" id="MobiDB-lite"/>
    </source>
</evidence>
<dbReference type="EMBL" id="FQNC01000066">
    <property type="protein sequence ID" value="SGZ01554.1"/>
    <property type="molecule type" value="Genomic_DNA"/>
</dbReference>
<dbReference type="Proteomes" id="UP000249464">
    <property type="component" value="Unassembled WGS sequence"/>
</dbReference>
<feature type="region of interest" description="Disordered" evidence="1">
    <location>
        <begin position="192"/>
        <end position="219"/>
    </location>
</feature>
<proteinExistence type="predicted"/>
<feature type="compositionally biased region" description="Low complexity" evidence="1">
    <location>
        <begin position="34"/>
        <end position="60"/>
    </location>
</feature>
<accession>A0A2X0PH70</accession>